<evidence type="ECO:0000256" key="1">
    <source>
        <dbReference type="SAM" id="Phobius"/>
    </source>
</evidence>
<proteinExistence type="predicted"/>
<evidence type="ECO:0000313" key="2">
    <source>
        <dbReference type="EMBL" id="GAH44527.1"/>
    </source>
</evidence>
<dbReference type="AlphaFoldDB" id="X1FHV3"/>
<keyword evidence="1" id="KW-1133">Transmembrane helix</keyword>
<accession>X1FHV3</accession>
<comment type="caution">
    <text evidence="2">The sequence shown here is derived from an EMBL/GenBank/DDBJ whole genome shotgun (WGS) entry which is preliminary data.</text>
</comment>
<dbReference type="SUPFAM" id="SSF57884">
    <property type="entry name" value="Ada DNA repair protein, N-terminal domain (N-Ada 10)"/>
    <property type="match status" value="1"/>
</dbReference>
<keyword evidence="1" id="KW-0472">Membrane</keyword>
<gene>
    <name evidence="2" type="ORF">S03H2_16982</name>
</gene>
<reference evidence="2" key="1">
    <citation type="journal article" date="2014" name="Front. Microbiol.">
        <title>High frequency of phylogenetically diverse reductive dehalogenase-homologous genes in deep subseafloor sedimentary metagenomes.</title>
        <authorList>
            <person name="Kawai M."/>
            <person name="Futagami T."/>
            <person name="Toyoda A."/>
            <person name="Takaki Y."/>
            <person name="Nishi S."/>
            <person name="Hori S."/>
            <person name="Arai W."/>
            <person name="Tsubouchi T."/>
            <person name="Morono Y."/>
            <person name="Uchiyama I."/>
            <person name="Ito T."/>
            <person name="Fujiyama A."/>
            <person name="Inagaki F."/>
            <person name="Takami H."/>
        </authorList>
    </citation>
    <scope>NUCLEOTIDE SEQUENCE</scope>
    <source>
        <strain evidence="2">Expedition CK06-06</strain>
    </source>
</reference>
<dbReference type="EMBL" id="BARU01008726">
    <property type="protein sequence ID" value="GAH44527.1"/>
    <property type="molecule type" value="Genomic_DNA"/>
</dbReference>
<dbReference type="InterPro" id="IPR035451">
    <property type="entry name" value="Ada-like_dom_sf"/>
</dbReference>
<dbReference type="Gene3D" id="3.40.10.10">
    <property type="entry name" value="DNA Methylphosphotriester Repair Domain"/>
    <property type="match status" value="1"/>
</dbReference>
<keyword evidence="1" id="KW-0812">Transmembrane</keyword>
<evidence type="ECO:0008006" key="3">
    <source>
        <dbReference type="Google" id="ProtNLM"/>
    </source>
</evidence>
<protein>
    <recommendedName>
        <fullName evidence="3">Ada DNA repair metal-binding domain-containing protein</fullName>
    </recommendedName>
</protein>
<name>X1FHV3_9ZZZZ</name>
<sequence>MKNIKFLLFIVCLVFSLNVIFFNCSFATLYILKDQEGKDIWITNNEILVSRCEKLGYVIWILKAGGLSQKLLEPESIDFEPQTKVALPPTTELMPASKTDYATSKNTDVFHDFSCSYVATITPENLIRFKTREEAIDSGRRPCKKYSP</sequence>
<feature type="transmembrane region" description="Helical" evidence="1">
    <location>
        <begin position="6"/>
        <end position="32"/>
    </location>
</feature>
<organism evidence="2">
    <name type="scientific">marine sediment metagenome</name>
    <dbReference type="NCBI Taxonomy" id="412755"/>
    <lineage>
        <taxon>unclassified sequences</taxon>
        <taxon>metagenomes</taxon>
        <taxon>ecological metagenomes</taxon>
    </lineage>
</organism>